<protein>
    <submittedName>
        <fullName evidence="2">Uncharacterized protein</fullName>
    </submittedName>
</protein>
<sequence>MLMKKKEAKQENIDSVNKNTGKEKPLETGTVEYCLSQTRAVFMRGRSNNVESDILHEHAVRNQKAIIKQLGANKTQKAIESASAAAGGIAAINDNIVMSLEITSKSSRHTTIISPGERQVVFDVLEDLKPFKFTPERKFEGFGKLGENVFACIDGNKMKIYLDIIVNRLLSGHVDFGNDDNDSSMDSDSDDDDLPDL</sequence>
<organism evidence="2 3">
    <name type="scientific">Mytilus coruscus</name>
    <name type="common">Sea mussel</name>
    <dbReference type="NCBI Taxonomy" id="42192"/>
    <lineage>
        <taxon>Eukaryota</taxon>
        <taxon>Metazoa</taxon>
        <taxon>Spiralia</taxon>
        <taxon>Lophotrochozoa</taxon>
        <taxon>Mollusca</taxon>
        <taxon>Bivalvia</taxon>
        <taxon>Autobranchia</taxon>
        <taxon>Pteriomorphia</taxon>
        <taxon>Mytilida</taxon>
        <taxon>Mytiloidea</taxon>
        <taxon>Mytilidae</taxon>
        <taxon>Mytilinae</taxon>
        <taxon>Mytilus</taxon>
    </lineage>
</organism>
<name>A0A6J8EC73_MYTCO</name>
<evidence type="ECO:0000313" key="3">
    <source>
        <dbReference type="Proteomes" id="UP000507470"/>
    </source>
</evidence>
<dbReference type="EMBL" id="CACVKT020008760">
    <property type="protein sequence ID" value="CAC5417553.1"/>
    <property type="molecule type" value="Genomic_DNA"/>
</dbReference>
<accession>A0A6J8EC73</accession>
<feature type="compositionally biased region" description="Basic and acidic residues" evidence="1">
    <location>
        <begin position="1"/>
        <end position="12"/>
    </location>
</feature>
<feature type="region of interest" description="Disordered" evidence="1">
    <location>
        <begin position="177"/>
        <end position="197"/>
    </location>
</feature>
<gene>
    <name evidence="2" type="ORF">MCOR_50047</name>
</gene>
<proteinExistence type="predicted"/>
<dbReference type="OrthoDB" id="5955918at2759"/>
<dbReference type="AlphaFoldDB" id="A0A6J8EC73"/>
<reference evidence="2 3" key="1">
    <citation type="submission" date="2020-06" db="EMBL/GenBank/DDBJ databases">
        <authorList>
            <person name="Li R."/>
            <person name="Bekaert M."/>
        </authorList>
    </citation>
    <scope>NUCLEOTIDE SEQUENCE [LARGE SCALE GENOMIC DNA]</scope>
    <source>
        <strain evidence="3">wild</strain>
    </source>
</reference>
<evidence type="ECO:0000313" key="2">
    <source>
        <dbReference type="EMBL" id="CAC5417553.1"/>
    </source>
</evidence>
<feature type="region of interest" description="Disordered" evidence="1">
    <location>
        <begin position="1"/>
        <end position="24"/>
    </location>
</feature>
<dbReference type="Proteomes" id="UP000507470">
    <property type="component" value="Unassembled WGS sequence"/>
</dbReference>
<keyword evidence="3" id="KW-1185">Reference proteome</keyword>
<evidence type="ECO:0000256" key="1">
    <source>
        <dbReference type="SAM" id="MobiDB-lite"/>
    </source>
</evidence>